<keyword evidence="9" id="KW-1185">Reference proteome</keyword>
<evidence type="ECO:0000313" key="9">
    <source>
        <dbReference type="Proteomes" id="UP000281192"/>
    </source>
</evidence>
<evidence type="ECO:0000256" key="4">
    <source>
        <dbReference type="SAM" id="SignalP"/>
    </source>
</evidence>
<organism evidence="7 8">
    <name type="scientific">Caulobacter flavus</name>
    <dbReference type="NCBI Taxonomy" id="1679497"/>
    <lineage>
        <taxon>Bacteria</taxon>
        <taxon>Pseudomonadati</taxon>
        <taxon>Pseudomonadota</taxon>
        <taxon>Alphaproteobacteria</taxon>
        <taxon>Caulobacterales</taxon>
        <taxon>Caulobacteraceae</taxon>
        <taxon>Caulobacter</taxon>
    </lineage>
</organism>
<dbReference type="InterPro" id="IPR011050">
    <property type="entry name" value="Pectin_lyase_fold/virulence"/>
</dbReference>
<dbReference type="Proteomes" id="UP000281192">
    <property type="component" value="Chromosome"/>
</dbReference>
<evidence type="ECO:0000256" key="2">
    <source>
        <dbReference type="ARBA" id="ARBA00022801"/>
    </source>
</evidence>
<comment type="similarity">
    <text evidence="1">Belongs to the pectinesterase family.</text>
</comment>
<dbReference type="RefSeq" id="WP_101713105.1">
    <property type="nucleotide sequence ID" value="NZ_CP026100.1"/>
</dbReference>
<keyword evidence="3" id="KW-0063">Aspartyl esterase</keyword>
<dbReference type="OrthoDB" id="191551at2"/>
<name>A0A2N5CU63_9CAUL</name>
<dbReference type="AlphaFoldDB" id="A0A2N5CU63"/>
<dbReference type="EMBL" id="PJRQ01000021">
    <property type="protein sequence ID" value="PLR16316.1"/>
    <property type="molecule type" value="Genomic_DNA"/>
</dbReference>
<evidence type="ECO:0000256" key="3">
    <source>
        <dbReference type="ARBA" id="ARBA00023085"/>
    </source>
</evidence>
<dbReference type="InterPro" id="IPR012334">
    <property type="entry name" value="Pectin_lyas_fold"/>
</dbReference>
<evidence type="ECO:0000313" key="6">
    <source>
        <dbReference type="EMBL" id="AYV48052.1"/>
    </source>
</evidence>
<dbReference type="GO" id="GO:0042545">
    <property type="term" value="P:cell wall modification"/>
    <property type="evidence" value="ECO:0007669"/>
    <property type="project" value="InterPro"/>
</dbReference>
<dbReference type="PROSITE" id="PS51318">
    <property type="entry name" value="TAT"/>
    <property type="match status" value="1"/>
</dbReference>
<feature type="chain" id="PRO_5044577943" evidence="4">
    <location>
        <begin position="24"/>
        <end position="328"/>
    </location>
</feature>
<accession>A0A2N5CU63</accession>
<reference evidence="7 8" key="1">
    <citation type="submission" date="2017-12" db="EMBL/GenBank/DDBJ databases">
        <title>The genome sequence of Caulobacter flavus CGMCC1 15093.</title>
        <authorList>
            <person name="Gao J."/>
            <person name="Mao X."/>
            <person name="Sun J."/>
        </authorList>
    </citation>
    <scope>NUCLEOTIDE SEQUENCE [LARGE SCALE GENOMIC DNA]</scope>
    <source>
        <strain evidence="7 8">CGMCC1 15093</strain>
    </source>
</reference>
<dbReference type="SUPFAM" id="SSF51126">
    <property type="entry name" value="Pectin lyase-like"/>
    <property type="match status" value="1"/>
</dbReference>
<dbReference type="Pfam" id="PF01095">
    <property type="entry name" value="Pectinesterase"/>
    <property type="match status" value="1"/>
</dbReference>
<reference evidence="6 9" key="2">
    <citation type="submission" date="2018-01" db="EMBL/GenBank/DDBJ databases">
        <title>Complete genome sequence of Caulobacter flavus RHGG3.</title>
        <authorList>
            <person name="Yang E."/>
        </authorList>
    </citation>
    <scope>NUCLEOTIDE SEQUENCE [LARGE SCALE GENOMIC DNA]</scope>
    <source>
        <strain evidence="6 9">RHGG3</strain>
    </source>
</reference>
<evidence type="ECO:0000259" key="5">
    <source>
        <dbReference type="Pfam" id="PF01095"/>
    </source>
</evidence>
<keyword evidence="4" id="KW-0732">Signal</keyword>
<dbReference type="PANTHER" id="PTHR31321">
    <property type="entry name" value="ACYL-COA THIOESTER HYDROLASE YBHC-RELATED"/>
    <property type="match status" value="1"/>
</dbReference>
<gene>
    <name evidence="6" type="ORF">C1707_18305</name>
    <name evidence="7" type="ORF">CFHF_11280</name>
</gene>
<dbReference type="EMBL" id="CP026100">
    <property type="protein sequence ID" value="AYV48052.1"/>
    <property type="molecule type" value="Genomic_DNA"/>
</dbReference>
<evidence type="ECO:0000256" key="1">
    <source>
        <dbReference type="ARBA" id="ARBA00008891"/>
    </source>
</evidence>
<dbReference type="Gene3D" id="2.160.20.10">
    <property type="entry name" value="Single-stranded right-handed beta-helix, Pectin lyase-like"/>
    <property type="match status" value="1"/>
</dbReference>
<feature type="signal peptide" evidence="4">
    <location>
        <begin position="1"/>
        <end position="23"/>
    </location>
</feature>
<evidence type="ECO:0000313" key="7">
    <source>
        <dbReference type="EMBL" id="PLR16316.1"/>
    </source>
</evidence>
<feature type="domain" description="Pectinesterase catalytic" evidence="5">
    <location>
        <begin position="28"/>
        <end position="319"/>
    </location>
</feature>
<dbReference type="GO" id="GO:0009279">
    <property type="term" value="C:cell outer membrane"/>
    <property type="evidence" value="ECO:0007669"/>
    <property type="project" value="TreeGrafter"/>
</dbReference>
<proteinExistence type="inferred from homology"/>
<dbReference type="InterPro" id="IPR006311">
    <property type="entry name" value="TAT_signal"/>
</dbReference>
<dbReference type="Proteomes" id="UP000234483">
    <property type="component" value="Unassembled WGS sequence"/>
</dbReference>
<keyword evidence="2" id="KW-0378">Hydrolase</keyword>
<protein>
    <submittedName>
        <fullName evidence="7">Pectin esterase</fullName>
    </submittedName>
</protein>
<dbReference type="GO" id="GO:0030599">
    <property type="term" value="F:pectinesterase activity"/>
    <property type="evidence" value="ECO:0007669"/>
    <property type="project" value="InterPro"/>
</dbReference>
<sequence length="328" mass="35549">MHTPSFARRLALAATALTALVGAAPLRLTVAADAKADHRTLQAAIDALPDTGGEIAIAPGTYREKLAIPRNGVRLVGKGKRPQDVVLVYGDASATVGGTLKSASVTVSGDDFQARNLTIQNDYHLKNAQPSQAVALALMGDRAQLHKVRLLGAQDTLYAASRKGRPPSRQYFRDCYVEGHVDFIFGDSKAVFDRCTIHGIAGATVMITAQSKNAPEQDSGYVFDRCTITADPKAGEVWFGRAWRPYATVVFLRTRIDADLQPKGWREWTPGKTDTFRTAYYAEYASTGPGANPAAREPSAHALDAKTAERWAPRRFLAGPDGWKPDRL</sequence>
<evidence type="ECO:0000313" key="8">
    <source>
        <dbReference type="Proteomes" id="UP000234483"/>
    </source>
</evidence>
<dbReference type="InterPro" id="IPR000070">
    <property type="entry name" value="Pectinesterase_cat"/>
</dbReference>
<dbReference type="PANTHER" id="PTHR31321:SF57">
    <property type="entry name" value="PECTINESTERASE 53-RELATED"/>
    <property type="match status" value="1"/>
</dbReference>
<dbReference type="KEGG" id="cfh:C1707_18305"/>